<organism evidence="8">
    <name type="scientific">Salvia splendens</name>
    <name type="common">Scarlet sage</name>
    <dbReference type="NCBI Taxonomy" id="180675"/>
    <lineage>
        <taxon>Eukaryota</taxon>
        <taxon>Viridiplantae</taxon>
        <taxon>Streptophyta</taxon>
        <taxon>Embryophyta</taxon>
        <taxon>Tracheophyta</taxon>
        <taxon>Spermatophyta</taxon>
        <taxon>Magnoliopsida</taxon>
        <taxon>eudicotyledons</taxon>
        <taxon>Gunneridae</taxon>
        <taxon>Pentapetalae</taxon>
        <taxon>asterids</taxon>
        <taxon>lamiids</taxon>
        <taxon>Lamiales</taxon>
        <taxon>Lamiaceae</taxon>
        <taxon>Nepetoideae</taxon>
        <taxon>Mentheae</taxon>
        <taxon>Salviinae</taxon>
        <taxon>Salvia</taxon>
        <taxon>Salvia subgen. Calosphace</taxon>
        <taxon>core Calosphace</taxon>
    </lineage>
</organism>
<dbReference type="GO" id="GO:0009505">
    <property type="term" value="C:plant-type cell wall"/>
    <property type="evidence" value="ECO:0007669"/>
    <property type="project" value="TreeGrafter"/>
</dbReference>
<protein>
    <recommendedName>
        <fullName evidence="7">Late embryogenesis abundant protein LEA-2 subgroup domain-containing protein</fullName>
    </recommendedName>
</protein>
<keyword evidence="4" id="KW-0134">Cell wall</keyword>
<dbReference type="EMBL" id="PNBA02000013">
    <property type="protein sequence ID" value="KAG6404276.1"/>
    <property type="molecule type" value="Genomic_DNA"/>
</dbReference>
<evidence type="ECO:0000256" key="1">
    <source>
        <dbReference type="ARBA" id="ARBA00003534"/>
    </source>
</evidence>
<keyword evidence="6" id="KW-0472">Membrane</keyword>
<sequence>MGSISHNQVTVSICFKIILYVLVFIISHVDGQNASQQLSITFIADAITKGAVCLDGTPGAYYFSKGFGDGINSWMIFLPGGAWCATNEGCLNKSSTDLGSNKNPPPLPLGTFQSTNKTINPDFYNWNIVQIRYCDGASFMADVEAVNPETNLHLRGRRIFTSVIEELKSTQGMSNAENALLIGNSAGGLATILNCDRFHSFLPGACRVKCISDSGFFIRAEHLRGAQDNAIDNFRKVVLFHISELVVPNKVDWNNCTAEFSKLSSCTENQQHIIMDFQTTFLETLEKLDDNPSRGLFITSCYVHDFIYKPSNWQRIPTLQNKANPECSKLLPPDCLDSYYHEMCKNTFDAVDVPDKCCSYIITTLNYGCFMYGLFKQFESMHLCDDKLDPKQIKYIITWKWCSWTVGLLTLLLFIVGATAGIIYLVFQPKLPKYSVDNLRVSNLTLNFDMTLSARFNVRITTDNPNKKIGIYYEKGSRLSVWYKDTNLCQGTIPKFYQGHQNKTVLNVALTGWNQYGTTLLNALQEQQQTGKVPFDLNINVPVSVKLGALKLRKVRILGTCMLIVDSLTTNSLISIKASSCHFGLKTLKNFFFIWSPPHPSSNVLGRYFVILFTFSFQVLCRSAFLFCVYLSLIILCTPIITSAKNHFVFKASFLVVGRLISRVDGQSGTTLA</sequence>
<dbReference type="InterPro" id="IPR004963">
    <property type="entry name" value="PAE/NOTUM"/>
</dbReference>
<reference evidence="8" key="2">
    <citation type="submission" date="2020-08" db="EMBL/GenBank/DDBJ databases">
        <title>Plant Genome Project.</title>
        <authorList>
            <person name="Zhang R.-G."/>
        </authorList>
    </citation>
    <scope>NUCLEOTIDE SEQUENCE</scope>
    <source>
        <strain evidence="8">Huo1</strain>
        <tissue evidence="8">Leaf</tissue>
    </source>
</reference>
<evidence type="ECO:0000256" key="6">
    <source>
        <dbReference type="SAM" id="Phobius"/>
    </source>
</evidence>
<comment type="subcellular location">
    <subcellularLocation>
        <location evidence="2">Secreted</location>
        <location evidence="2">Cell wall</location>
    </subcellularLocation>
</comment>
<reference evidence="8" key="1">
    <citation type="submission" date="2018-01" db="EMBL/GenBank/DDBJ databases">
        <authorList>
            <person name="Mao J.F."/>
        </authorList>
    </citation>
    <scope>NUCLEOTIDE SEQUENCE</scope>
    <source>
        <strain evidence="8">Huo1</strain>
        <tissue evidence="8">Leaf</tissue>
    </source>
</reference>
<feature type="transmembrane region" description="Helical" evidence="6">
    <location>
        <begin position="608"/>
        <end position="636"/>
    </location>
</feature>
<feature type="transmembrane region" description="Helical" evidence="6">
    <location>
        <begin position="9"/>
        <end position="29"/>
    </location>
</feature>
<dbReference type="InterPro" id="IPR004864">
    <property type="entry name" value="LEA_2"/>
</dbReference>
<comment type="function">
    <text evidence="1">Hydrolyzes acetyl esters in homogalacturonan regions of pectin. In type I primary cell wall, galacturonic acid residues of pectin can be acetylated at the O-2 and O-3 positions. Decreasing the degree of acetylation of pectin gels in vitro alters their physical properties.</text>
</comment>
<dbReference type="Proteomes" id="UP000298416">
    <property type="component" value="Unassembled WGS sequence"/>
</dbReference>
<keyword evidence="5" id="KW-0961">Cell wall biogenesis/degradation</keyword>
<evidence type="ECO:0000313" key="9">
    <source>
        <dbReference type="Proteomes" id="UP000298416"/>
    </source>
</evidence>
<dbReference type="Pfam" id="PF03283">
    <property type="entry name" value="PAE"/>
    <property type="match status" value="1"/>
</dbReference>
<dbReference type="GO" id="GO:0071555">
    <property type="term" value="P:cell wall organization"/>
    <property type="evidence" value="ECO:0007669"/>
    <property type="project" value="UniProtKB-KW"/>
</dbReference>
<dbReference type="PANTHER" id="PTHR21562">
    <property type="entry name" value="NOTUM-RELATED"/>
    <property type="match status" value="1"/>
</dbReference>
<evidence type="ECO:0000256" key="2">
    <source>
        <dbReference type="ARBA" id="ARBA00004191"/>
    </source>
</evidence>
<keyword evidence="6" id="KW-1133">Transmembrane helix</keyword>
<keyword evidence="4" id="KW-0964">Secreted</keyword>
<dbReference type="Pfam" id="PF03168">
    <property type="entry name" value="LEA_2"/>
    <property type="match status" value="1"/>
</dbReference>
<accession>A0A8X8ZGS4</accession>
<comment type="caution">
    <text evidence="8">The sequence shown here is derived from an EMBL/GenBank/DDBJ whole genome shotgun (WGS) entry which is preliminary data.</text>
</comment>
<keyword evidence="9" id="KW-1185">Reference proteome</keyword>
<evidence type="ECO:0000259" key="7">
    <source>
        <dbReference type="Pfam" id="PF03168"/>
    </source>
</evidence>
<gene>
    <name evidence="8" type="ORF">SASPL_136522</name>
</gene>
<dbReference type="GO" id="GO:0052793">
    <property type="term" value="F:pectin acetylesterase activity"/>
    <property type="evidence" value="ECO:0007669"/>
    <property type="project" value="TreeGrafter"/>
</dbReference>
<evidence type="ECO:0000256" key="5">
    <source>
        <dbReference type="ARBA" id="ARBA00023316"/>
    </source>
</evidence>
<proteinExistence type="inferred from homology"/>
<evidence type="ECO:0000256" key="4">
    <source>
        <dbReference type="ARBA" id="ARBA00022512"/>
    </source>
</evidence>
<feature type="transmembrane region" description="Helical" evidence="6">
    <location>
        <begin position="404"/>
        <end position="427"/>
    </location>
</feature>
<evidence type="ECO:0000256" key="3">
    <source>
        <dbReference type="ARBA" id="ARBA00005784"/>
    </source>
</evidence>
<feature type="domain" description="Late embryogenesis abundant protein LEA-2 subgroup" evidence="7">
    <location>
        <begin position="460"/>
        <end position="556"/>
    </location>
</feature>
<comment type="similarity">
    <text evidence="3">Belongs to the pectinacetylesterase family.</text>
</comment>
<keyword evidence="6" id="KW-0812">Transmembrane</keyword>
<dbReference type="Gene3D" id="2.60.40.1820">
    <property type="match status" value="1"/>
</dbReference>
<dbReference type="PANTHER" id="PTHR21562:SF65">
    <property type="entry name" value="PECTIN ACETYLESTERASE"/>
    <property type="match status" value="1"/>
</dbReference>
<dbReference type="AlphaFoldDB" id="A0A8X8ZGS4"/>
<name>A0A8X8ZGS4_SALSN</name>
<evidence type="ECO:0000313" key="8">
    <source>
        <dbReference type="EMBL" id="KAG6404276.1"/>
    </source>
</evidence>